<accession>A0ABQ0EFS8</accession>
<dbReference type="Pfam" id="PF23082">
    <property type="entry name" value="Myb_DNA-binding_2"/>
    <property type="match status" value="2"/>
</dbReference>
<feature type="region of interest" description="Disordered" evidence="6">
    <location>
        <begin position="168"/>
        <end position="189"/>
    </location>
</feature>
<feature type="domain" description="SANT" evidence="11">
    <location>
        <begin position="468"/>
        <end position="523"/>
    </location>
</feature>
<dbReference type="PROSITE" id="PS50090">
    <property type="entry name" value="MYB_LIKE"/>
    <property type="match status" value="1"/>
</dbReference>
<comment type="caution">
    <text evidence="12">The sequence shown here is derived from an EMBL/GenBank/DDBJ whole genome shotgun (WGS) entry which is preliminary data.</text>
</comment>
<name>A0ABQ0EFS8_APOSI</name>
<dbReference type="InterPro" id="IPR001623">
    <property type="entry name" value="DnaJ_domain"/>
</dbReference>
<dbReference type="PANTHER" id="PTHR44653">
    <property type="entry name" value="DNAJ HOMOLOG SUBFAMILY C MEMBER 1"/>
    <property type="match status" value="1"/>
</dbReference>
<dbReference type="EMBL" id="BAAFST010000002">
    <property type="protein sequence ID" value="GAB1285994.1"/>
    <property type="molecule type" value="Genomic_DNA"/>
</dbReference>
<evidence type="ECO:0000259" key="10">
    <source>
        <dbReference type="PROSITE" id="PS50090"/>
    </source>
</evidence>
<dbReference type="Gene3D" id="1.10.10.60">
    <property type="entry name" value="Homeodomain-like"/>
    <property type="match status" value="2"/>
</dbReference>
<dbReference type="PROSITE" id="PS50076">
    <property type="entry name" value="DNAJ_2"/>
    <property type="match status" value="1"/>
</dbReference>
<keyword evidence="13" id="KW-1185">Reference proteome</keyword>
<gene>
    <name evidence="12" type="ORF">APTSU1_000122400</name>
</gene>
<feature type="domain" description="J" evidence="9">
    <location>
        <begin position="61"/>
        <end position="128"/>
    </location>
</feature>
<dbReference type="Proteomes" id="UP001623349">
    <property type="component" value="Unassembled WGS sequence"/>
</dbReference>
<comment type="subcellular location">
    <subcellularLocation>
        <location evidence="5">Endomembrane system</location>
        <topology evidence="5">Single-pass membrane protein</topology>
    </subcellularLocation>
</comment>
<evidence type="ECO:0000259" key="9">
    <source>
        <dbReference type="PROSITE" id="PS50076"/>
    </source>
</evidence>
<dbReference type="SMART" id="SM00717">
    <property type="entry name" value="SANT"/>
    <property type="match status" value="2"/>
</dbReference>
<dbReference type="CDD" id="cd00167">
    <property type="entry name" value="SANT"/>
    <property type="match status" value="2"/>
</dbReference>
<dbReference type="InterPro" id="IPR009057">
    <property type="entry name" value="Homeodomain-like_sf"/>
</dbReference>
<sequence length="530" mass="61071">MWVPGFGPARLPQRRRSGLVASSARPLWLLLLFLLAAVRPVRAWESGDLELFDLVEEVQLNFYEFLGVQQDASSADIRKAYRKLSLTLHPDKNKDENAETQFRQRYDDILINGLPDWRQPVFYYRRVRKLSNAELALLLFIILTVGHYAVVWSIYLEKQLDELLGRKKREKKKKTGSKSVDSAKLGASEKNERDAGQFYAKYKETKLKEKEDARARVEIETLQKQKKVKVKKPKPEFPVYMPLENTYIQPYDHGTSIEEIEEQMDDWLENRNRTQKKQVPEWTEEDLSQLTRSMVKFPGGTPGRWDKIAHELGRSVTDVTTKAKELKDSVTSSPGWISWRHFPTEAPSSVVTPACVKGGMIRLSELKSNVQNPRPIKIATALPDDIITQREDSAGAMEDEEQEAADGEQETVTTEARPRRRKSARVAEAVTRVEPEEKLRGKRQKDFDISEQNDSSDEEKQRKERTRAAEEAWTQSQQKLLELALQQYPKGASDRWDKIAKCVPSKSKEDCIARYKLLVELIQKKKQAKS</sequence>
<dbReference type="Gene3D" id="1.10.287.110">
    <property type="entry name" value="DnaJ domain"/>
    <property type="match status" value="1"/>
</dbReference>
<evidence type="ECO:0000256" key="7">
    <source>
        <dbReference type="SAM" id="Phobius"/>
    </source>
</evidence>
<dbReference type="InterPro" id="IPR001005">
    <property type="entry name" value="SANT/Myb"/>
</dbReference>
<keyword evidence="3 7" id="KW-1133">Transmembrane helix</keyword>
<protein>
    <submittedName>
        <fullName evidence="12">DnaJ homolog subfamily C member 1</fullName>
    </submittedName>
</protein>
<proteinExistence type="predicted"/>
<evidence type="ECO:0000256" key="4">
    <source>
        <dbReference type="ARBA" id="ARBA00023136"/>
    </source>
</evidence>
<organism evidence="12 13">
    <name type="scientific">Apodemus speciosus</name>
    <name type="common">Large Japanese field mouse</name>
    <dbReference type="NCBI Taxonomy" id="105296"/>
    <lineage>
        <taxon>Eukaryota</taxon>
        <taxon>Metazoa</taxon>
        <taxon>Chordata</taxon>
        <taxon>Craniata</taxon>
        <taxon>Vertebrata</taxon>
        <taxon>Euteleostomi</taxon>
        <taxon>Mammalia</taxon>
        <taxon>Eutheria</taxon>
        <taxon>Euarchontoglires</taxon>
        <taxon>Glires</taxon>
        <taxon>Rodentia</taxon>
        <taxon>Myomorpha</taxon>
        <taxon>Muroidea</taxon>
        <taxon>Muridae</taxon>
        <taxon>Murinae</taxon>
        <taxon>Apodemus</taxon>
    </lineage>
</organism>
<keyword evidence="1 7" id="KW-0812">Transmembrane</keyword>
<dbReference type="PROSITE" id="PS51293">
    <property type="entry name" value="SANT"/>
    <property type="match status" value="1"/>
</dbReference>
<dbReference type="SMART" id="SM00271">
    <property type="entry name" value="DnaJ"/>
    <property type="match status" value="1"/>
</dbReference>
<evidence type="ECO:0000256" key="2">
    <source>
        <dbReference type="ARBA" id="ARBA00022729"/>
    </source>
</evidence>
<feature type="transmembrane region" description="Helical" evidence="7">
    <location>
        <begin position="135"/>
        <end position="156"/>
    </location>
</feature>
<feature type="chain" id="PRO_5046143711" evidence="8">
    <location>
        <begin position="44"/>
        <end position="530"/>
    </location>
</feature>
<dbReference type="InterPro" id="IPR052606">
    <property type="entry name" value="DnaJ_domain_protein"/>
</dbReference>
<dbReference type="InterPro" id="IPR017884">
    <property type="entry name" value="SANT_dom"/>
</dbReference>
<evidence type="ECO:0000313" key="13">
    <source>
        <dbReference type="Proteomes" id="UP001623349"/>
    </source>
</evidence>
<reference evidence="12 13" key="1">
    <citation type="submission" date="2024-08" db="EMBL/GenBank/DDBJ databases">
        <title>The draft genome of Apodemus speciosus.</title>
        <authorList>
            <person name="Nabeshima K."/>
            <person name="Suzuki S."/>
            <person name="Onuma M."/>
        </authorList>
    </citation>
    <scope>NUCLEOTIDE SEQUENCE [LARGE SCALE GENOMIC DNA]</scope>
    <source>
        <strain evidence="12">IB14-021</strain>
    </source>
</reference>
<evidence type="ECO:0000256" key="8">
    <source>
        <dbReference type="SAM" id="SignalP"/>
    </source>
</evidence>
<evidence type="ECO:0000313" key="12">
    <source>
        <dbReference type="EMBL" id="GAB1285994.1"/>
    </source>
</evidence>
<dbReference type="SUPFAM" id="SSF46689">
    <property type="entry name" value="Homeodomain-like"/>
    <property type="match status" value="2"/>
</dbReference>
<evidence type="ECO:0000256" key="6">
    <source>
        <dbReference type="SAM" id="MobiDB-lite"/>
    </source>
</evidence>
<evidence type="ECO:0000256" key="1">
    <source>
        <dbReference type="ARBA" id="ARBA00022692"/>
    </source>
</evidence>
<feature type="compositionally biased region" description="Acidic residues" evidence="6">
    <location>
        <begin position="397"/>
        <end position="409"/>
    </location>
</feature>
<keyword evidence="4 7" id="KW-0472">Membrane</keyword>
<feature type="region of interest" description="Disordered" evidence="6">
    <location>
        <begin position="394"/>
        <end position="474"/>
    </location>
</feature>
<dbReference type="InterPro" id="IPR036869">
    <property type="entry name" value="J_dom_sf"/>
</dbReference>
<feature type="signal peptide" evidence="8">
    <location>
        <begin position="1"/>
        <end position="43"/>
    </location>
</feature>
<evidence type="ECO:0000259" key="11">
    <source>
        <dbReference type="PROSITE" id="PS51293"/>
    </source>
</evidence>
<dbReference type="SUPFAM" id="SSF46565">
    <property type="entry name" value="Chaperone J-domain"/>
    <property type="match status" value="1"/>
</dbReference>
<feature type="compositionally biased region" description="Basic and acidic residues" evidence="6">
    <location>
        <begin position="458"/>
        <end position="470"/>
    </location>
</feature>
<dbReference type="PRINTS" id="PR00625">
    <property type="entry name" value="JDOMAIN"/>
</dbReference>
<dbReference type="Pfam" id="PF00226">
    <property type="entry name" value="DnaJ"/>
    <property type="match status" value="1"/>
</dbReference>
<keyword evidence="2 8" id="KW-0732">Signal</keyword>
<dbReference type="CDD" id="cd06257">
    <property type="entry name" value="DnaJ"/>
    <property type="match status" value="1"/>
</dbReference>
<evidence type="ECO:0000256" key="3">
    <source>
        <dbReference type="ARBA" id="ARBA00022989"/>
    </source>
</evidence>
<feature type="compositionally biased region" description="Basic and acidic residues" evidence="6">
    <location>
        <begin position="431"/>
        <end position="448"/>
    </location>
</feature>
<feature type="domain" description="Myb-like" evidence="10">
    <location>
        <begin position="465"/>
        <end position="519"/>
    </location>
</feature>
<evidence type="ECO:0000256" key="5">
    <source>
        <dbReference type="ARBA" id="ARBA00037847"/>
    </source>
</evidence>
<dbReference type="PANTHER" id="PTHR44653:SF2">
    <property type="entry name" value="DNAJ HOMOLOG SUBFAMILY C MEMBER 1"/>
    <property type="match status" value="1"/>
</dbReference>